<protein>
    <submittedName>
        <fullName evidence="4">Protein FAM71E2</fullName>
    </submittedName>
</protein>
<organism evidence="4 5">
    <name type="scientific">Heterocephalus glaber</name>
    <name type="common">Naked mole rat</name>
    <dbReference type="NCBI Taxonomy" id="10181"/>
    <lineage>
        <taxon>Eukaryota</taxon>
        <taxon>Metazoa</taxon>
        <taxon>Chordata</taxon>
        <taxon>Craniata</taxon>
        <taxon>Vertebrata</taxon>
        <taxon>Euteleostomi</taxon>
        <taxon>Mammalia</taxon>
        <taxon>Eutheria</taxon>
        <taxon>Euarchontoglires</taxon>
        <taxon>Glires</taxon>
        <taxon>Rodentia</taxon>
        <taxon>Hystricomorpha</taxon>
        <taxon>Bathyergidae</taxon>
        <taxon>Heterocephalus</taxon>
    </lineage>
</organism>
<dbReference type="Proteomes" id="UP000006813">
    <property type="component" value="Unassembled WGS sequence"/>
</dbReference>
<dbReference type="AlphaFoldDB" id="G5BVZ5"/>
<sequence length="226" mass="25146">MGVAASLPGLVLPDILLFAHPWARDGPCLELTRMIPLDFVPLYIHDTSARCLKLWLVTARCYYLDLEAPDHEMGFLLDCWVRLAHLLQELATAWASWPLHRSGHDAPLADVPPSTWRLQDLAHGSQTATTEEPTFPRKSPTVQKPRKAKRRFKSRAVGDSVPLIWPQQECADLRTKSTEKSANPDRRDIQIHGSGKASITIRTIFSIISSTIHQASYPTGLGLAGV</sequence>
<dbReference type="GO" id="GO:0005634">
    <property type="term" value="C:nucleus"/>
    <property type="evidence" value="ECO:0007669"/>
    <property type="project" value="TreeGrafter"/>
</dbReference>
<dbReference type="InParanoid" id="G5BVZ5"/>
<dbReference type="EMBL" id="JH172115">
    <property type="protein sequence ID" value="EHB13456.1"/>
    <property type="molecule type" value="Genomic_DNA"/>
</dbReference>
<dbReference type="STRING" id="10181.G5BVZ5"/>
<name>G5BVZ5_HETGA</name>
<evidence type="ECO:0000313" key="5">
    <source>
        <dbReference type="Proteomes" id="UP000006813"/>
    </source>
</evidence>
<feature type="domain" description="Golgi associated RAB2 interactor protein-like Rab2B-binding" evidence="3">
    <location>
        <begin position="29"/>
        <end position="95"/>
    </location>
</feature>
<feature type="region of interest" description="Disordered" evidence="2">
    <location>
        <begin position="121"/>
        <end position="148"/>
    </location>
</feature>
<evidence type="ECO:0000256" key="1">
    <source>
        <dbReference type="ARBA" id="ARBA00038379"/>
    </source>
</evidence>
<dbReference type="InterPro" id="IPR022168">
    <property type="entry name" value="GARIL-like_Rab2B-bd"/>
</dbReference>
<dbReference type="PANTHER" id="PTHR22574">
    <property type="match status" value="1"/>
</dbReference>
<comment type="similarity">
    <text evidence="1">Belongs to the GARIN family.</text>
</comment>
<evidence type="ECO:0000313" key="4">
    <source>
        <dbReference type="EMBL" id="EHB13456.1"/>
    </source>
</evidence>
<gene>
    <name evidence="4" type="ORF">GW7_11646</name>
</gene>
<accession>G5BVZ5</accession>
<evidence type="ECO:0000259" key="3">
    <source>
        <dbReference type="Pfam" id="PF12480"/>
    </source>
</evidence>
<reference evidence="4 5" key="1">
    <citation type="journal article" date="2011" name="Nature">
        <title>Genome sequencing reveals insights into physiology and longevity of the naked mole rat.</title>
        <authorList>
            <person name="Kim E.B."/>
            <person name="Fang X."/>
            <person name="Fushan A.A."/>
            <person name="Huang Z."/>
            <person name="Lobanov A.V."/>
            <person name="Han L."/>
            <person name="Marino S.M."/>
            <person name="Sun X."/>
            <person name="Turanov A.A."/>
            <person name="Yang P."/>
            <person name="Yim S.H."/>
            <person name="Zhao X."/>
            <person name="Kasaikina M.V."/>
            <person name="Stoletzki N."/>
            <person name="Peng C."/>
            <person name="Polak P."/>
            <person name="Xiong Z."/>
            <person name="Kiezun A."/>
            <person name="Zhu Y."/>
            <person name="Chen Y."/>
            <person name="Kryukov G.V."/>
            <person name="Zhang Q."/>
            <person name="Peshkin L."/>
            <person name="Yang L."/>
            <person name="Bronson R.T."/>
            <person name="Buffenstein R."/>
            <person name="Wang B."/>
            <person name="Han C."/>
            <person name="Li Q."/>
            <person name="Chen L."/>
            <person name="Zhao W."/>
            <person name="Sunyaev S.R."/>
            <person name="Park T.J."/>
            <person name="Zhang G."/>
            <person name="Wang J."/>
            <person name="Gladyshev V.N."/>
        </authorList>
    </citation>
    <scope>NUCLEOTIDE SEQUENCE [LARGE SCALE GENOMIC DNA]</scope>
</reference>
<dbReference type="eggNOG" id="ENOG502S4XF">
    <property type="taxonomic scope" value="Eukaryota"/>
</dbReference>
<evidence type="ECO:0000256" key="2">
    <source>
        <dbReference type="SAM" id="MobiDB-lite"/>
    </source>
</evidence>
<dbReference type="PANTHER" id="PTHR22574:SF12">
    <property type="entry name" value="GOLGI-ASSOCIATED RAB2 INTERACTOR PROTEIN 5B"/>
    <property type="match status" value="1"/>
</dbReference>
<proteinExistence type="inferred from homology"/>
<dbReference type="Pfam" id="PF12480">
    <property type="entry name" value="GARIL_Rab2_bd"/>
    <property type="match status" value="1"/>
</dbReference>
<dbReference type="GO" id="GO:0007286">
    <property type="term" value="P:spermatid development"/>
    <property type="evidence" value="ECO:0007669"/>
    <property type="project" value="UniProtKB-ARBA"/>
</dbReference>